<evidence type="ECO:0000313" key="3">
    <source>
        <dbReference type="Proteomes" id="UP000039046"/>
    </source>
</evidence>
<dbReference type="AlphaFoldDB" id="A0A0A1STY1"/>
<proteinExistence type="predicted"/>
<feature type="region of interest" description="Disordered" evidence="1">
    <location>
        <begin position="23"/>
        <end position="61"/>
    </location>
</feature>
<dbReference type="STRING" id="1531966.A0A0A1STY1"/>
<name>A0A0A1STY1_9HYPO</name>
<organism evidence="2 3">
    <name type="scientific">[Torrubiella] hemipterigena</name>
    <dbReference type="NCBI Taxonomy" id="1531966"/>
    <lineage>
        <taxon>Eukaryota</taxon>
        <taxon>Fungi</taxon>
        <taxon>Dikarya</taxon>
        <taxon>Ascomycota</taxon>
        <taxon>Pezizomycotina</taxon>
        <taxon>Sordariomycetes</taxon>
        <taxon>Hypocreomycetidae</taxon>
        <taxon>Hypocreales</taxon>
        <taxon>Clavicipitaceae</taxon>
        <taxon>Clavicipitaceae incertae sedis</taxon>
        <taxon>'Torrubiella' clade</taxon>
    </lineage>
</organism>
<protein>
    <submittedName>
        <fullName evidence="2">Uncharacterized protein</fullName>
    </submittedName>
</protein>
<keyword evidence="3" id="KW-1185">Reference proteome</keyword>
<dbReference type="EMBL" id="CDHN01000002">
    <property type="protein sequence ID" value="CEJ85892.1"/>
    <property type="molecule type" value="Genomic_DNA"/>
</dbReference>
<gene>
    <name evidence="2" type="ORF">VHEMI03949</name>
</gene>
<dbReference type="HOGENOM" id="CLU_1856701_0_0_1"/>
<accession>A0A0A1STY1</accession>
<feature type="compositionally biased region" description="Basic and acidic residues" evidence="1">
    <location>
        <begin position="23"/>
        <end position="44"/>
    </location>
</feature>
<reference evidence="2 3" key="1">
    <citation type="journal article" date="2015" name="Genome Announc.">
        <title>Draft Genome Sequence and Gene Annotation of the Entomopathogenic Fungus Verticillium hemipterigenum.</title>
        <authorList>
            <person name="Horn F."/>
            <person name="Habel A."/>
            <person name="Scharf D.H."/>
            <person name="Dworschak J."/>
            <person name="Brakhage A.A."/>
            <person name="Guthke R."/>
            <person name="Hertweck C."/>
            <person name="Linde J."/>
        </authorList>
    </citation>
    <scope>NUCLEOTIDE SEQUENCE [LARGE SCALE GENOMIC DNA]</scope>
</reference>
<sequence length="138" mass="15965">MGLFKRYTEKELASFSREERRTMGLKKFEEEEADEERRREEELKPSSAKTNTMELLSSPLPADLPPCDKNVMICMAAYYGDIDPYNRLRRPYLIGNEMECVVRGIYHNTQFAVWWSKQLSHAGIPAIGSGQPFMPDLL</sequence>
<dbReference type="OrthoDB" id="4360026at2759"/>
<evidence type="ECO:0000256" key="1">
    <source>
        <dbReference type="SAM" id="MobiDB-lite"/>
    </source>
</evidence>
<dbReference type="Proteomes" id="UP000039046">
    <property type="component" value="Unassembled WGS sequence"/>
</dbReference>
<evidence type="ECO:0000313" key="2">
    <source>
        <dbReference type="EMBL" id="CEJ85892.1"/>
    </source>
</evidence>